<reference evidence="1" key="1">
    <citation type="submission" date="2021-06" db="EMBL/GenBank/DDBJ databases">
        <authorList>
            <person name="Kallberg Y."/>
            <person name="Tangrot J."/>
            <person name="Rosling A."/>
        </authorList>
    </citation>
    <scope>NUCLEOTIDE SEQUENCE</scope>
    <source>
        <strain evidence="1">MA461A</strain>
    </source>
</reference>
<proteinExistence type="predicted"/>
<evidence type="ECO:0000313" key="2">
    <source>
        <dbReference type="Proteomes" id="UP000789920"/>
    </source>
</evidence>
<protein>
    <submittedName>
        <fullName evidence="1">3719_t:CDS:1</fullName>
    </submittedName>
</protein>
<gene>
    <name evidence="1" type="ORF">RPERSI_LOCUS5390</name>
</gene>
<comment type="caution">
    <text evidence="1">The sequence shown here is derived from an EMBL/GenBank/DDBJ whole genome shotgun (WGS) entry which is preliminary data.</text>
</comment>
<dbReference type="EMBL" id="CAJVQC010008031">
    <property type="protein sequence ID" value="CAG8587171.1"/>
    <property type="molecule type" value="Genomic_DNA"/>
</dbReference>
<sequence length="164" mass="18811">QAHKILSQAHTNNTSTADLTIYLHYNNPMDRHCYNLPTVDEIAIILLSDGSVSETMCDIVIRLCSNKLERIHEAHLASTEQNRLRFLHKNQGILYADLYQSLADIARNIANGELSLNNLRRRVILLSIYIGSSYHMFEIYQDSIAITRFYHHPNIFGIMTANPK</sequence>
<organism evidence="1 2">
    <name type="scientific">Racocetra persica</name>
    <dbReference type="NCBI Taxonomy" id="160502"/>
    <lineage>
        <taxon>Eukaryota</taxon>
        <taxon>Fungi</taxon>
        <taxon>Fungi incertae sedis</taxon>
        <taxon>Mucoromycota</taxon>
        <taxon>Glomeromycotina</taxon>
        <taxon>Glomeromycetes</taxon>
        <taxon>Diversisporales</taxon>
        <taxon>Gigasporaceae</taxon>
        <taxon>Racocetra</taxon>
    </lineage>
</organism>
<keyword evidence="2" id="KW-1185">Reference proteome</keyword>
<accession>A0ACA9MEH7</accession>
<dbReference type="Proteomes" id="UP000789920">
    <property type="component" value="Unassembled WGS sequence"/>
</dbReference>
<name>A0ACA9MEH7_9GLOM</name>
<feature type="non-terminal residue" evidence="1">
    <location>
        <position position="1"/>
    </location>
</feature>
<evidence type="ECO:0000313" key="1">
    <source>
        <dbReference type="EMBL" id="CAG8587171.1"/>
    </source>
</evidence>